<evidence type="ECO:0000313" key="3">
    <source>
        <dbReference type="EMBL" id="THF58622.1"/>
    </source>
</evidence>
<proteinExistence type="inferred from homology"/>
<dbReference type="EMBL" id="SSOD01000015">
    <property type="protein sequence ID" value="THF58622.1"/>
    <property type="molecule type" value="Genomic_DNA"/>
</dbReference>
<dbReference type="Gene3D" id="2.40.420.20">
    <property type="match status" value="1"/>
</dbReference>
<dbReference type="RefSeq" id="WP_136386136.1">
    <property type="nucleotide sequence ID" value="NZ_SSOD01000015.1"/>
</dbReference>
<dbReference type="Gene3D" id="2.40.50.100">
    <property type="match status" value="1"/>
</dbReference>
<evidence type="ECO:0000313" key="4">
    <source>
        <dbReference type="Proteomes" id="UP000307956"/>
    </source>
</evidence>
<reference evidence="3 4" key="1">
    <citation type="submission" date="2019-04" db="EMBL/GenBank/DDBJ databases">
        <title>Azoarcus rhizosphaerae sp. nov. isolated from rhizosphere of Ficus religiosa.</title>
        <authorList>
            <person name="Lin S.-Y."/>
            <person name="Hameed A."/>
            <person name="Hsu Y.-H."/>
            <person name="Young C.-C."/>
        </authorList>
    </citation>
    <scope>NUCLEOTIDE SEQUENCE [LARGE SCALE GENOMIC DNA]</scope>
    <source>
        <strain evidence="3 4">CC-YHH848</strain>
    </source>
</reference>
<dbReference type="InterPro" id="IPR006143">
    <property type="entry name" value="RND_pump_MFP"/>
</dbReference>
<keyword evidence="4" id="KW-1185">Reference proteome</keyword>
<dbReference type="GO" id="GO:0015562">
    <property type="term" value="F:efflux transmembrane transporter activity"/>
    <property type="evidence" value="ECO:0007669"/>
    <property type="project" value="TreeGrafter"/>
</dbReference>
<dbReference type="Proteomes" id="UP000307956">
    <property type="component" value="Unassembled WGS sequence"/>
</dbReference>
<dbReference type="SUPFAM" id="SSF111369">
    <property type="entry name" value="HlyD-like secretion proteins"/>
    <property type="match status" value="1"/>
</dbReference>
<dbReference type="GO" id="GO:1990281">
    <property type="term" value="C:efflux pump complex"/>
    <property type="evidence" value="ECO:0007669"/>
    <property type="project" value="TreeGrafter"/>
</dbReference>
<accession>A0A4S4AH79</accession>
<comment type="caution">
    <text evidence="3">The sequence shown here is derived from an EMBL/GenBank/DDBJ whole genome shotgun (WGS) entry which is preliminary data.</text>
</comment>
<organism evidence="3 4">
    <name type="scientific">Pseudothauera rhizosphaerae</name>
    <dbReference type="NCBI Taxonomy" id="2565932"/>
    <lineage>
        <taxon>Bacteria</taxon>
        <taxon>Pseudomonadati</taxon>
        <taxon>Pseudomonadota</taxon>
        <taxon>Betaproteobacteria</taxon>
        <taxon>Rhodocyclales</taxon>
        <taxon>Zoogloeaceae</taxon>
        <taxon>Pseudothauera</taxon>
    </lineage>
</organism>
<protein>
    <submittedName>
        <fullName evidence="3">Efflux RND transporter periplasmic adaptor subunit</fullName>
    </submittedName>
</protein>
<dbReference type="PANTHER" id="PTHR30469:SF15">
    <property type="entry name" value="HLYD FAMILY OF SECRETION PROTEINS"/>
    <property type="match status" value="1"/>
</dbReference>
<dbReference type="AlphaFoldDB" id="A0A4S4AH79"/>
<dbReference type="NCBIfam" id="TIGR01730">
    <property type="entry name" value="RND_mfp"/>
    <property type="match status" value="1"/>
</dbReference>
<gene>
    <name evidence="3" type="ORF">E6O51_16655</name>
</gene>
<dbReference type="Gene3D" id="2.40.30.170">
    <property type="match status" value="1"/>
</dbReference>
<comment type="similarity">
    <text evidence="1">Belongs to the membrane fusion protein (MFP) (TC 8.A.1) family.</text>
</comment>
<dbReference type="OrthoDB" id="10524at2"/>
<evidence type="ECO:0000256" key="1">
    <source>
        <dbReference type="ARBA" id="ARBA00009477"/>
    </source>
</evidence>
<name>A0A4S4AH79_9RHOO</name>
<dbReference type="PANTHER" id="PTHR30469">
    <property type="entry name" value="MULTIDRUG RESISTANCE PROTEIN MDTA"/>
    <property type="match status" value="1"/>
</dbReference>
<evidence type="ECO:0000256" key="2">
    <source>
        <dbReference type="SAM" id="Coils"/>
    </source>
</evidence>
<sequence length="393" mass="41398">MRPERRHIAVAALALALLGAVLAWIAVRAPQAAAAPDAPPRPALAVTTAAPRAETLPLTLAAHGDVAAWQEAIIGSDVADLRLREVLVDVGDRVRAGQVLAVFDDEMVRADVARARAALGEAQALLIEARDNAARARNLAGSGAMAQQQVARHLAAEQSAEARVEVAGAELAAQELRLRRTRVLAPDDGVISARVASVGAVVGMGGELFRLLRQGRLEWRAQVGAAELARLRPGLMARVAARGGERGEEWVEGRVRQIAPTVDAHTRYALVYVDLPPLPGVDAGKPDAGKPDAGEQAAALRPGMFARGEFLLGEQGALTVPQQAVVVRDGFSHVFVVDEQAESKRVRLVRVQPGPHKGERVAVQGLTAQAQVVERGGAFLDDGDVVQVVPAGR</sequence>
<feature type="coiled-coil region" evidence="2">
    <location>
        <begin position="112"/>
        <end position="139"/>
    </location>
</feature>
<dbReference type="Gene3D" id="1.10.287.470">
    <property type="entry name" value="Helix hairpin bin"/>
    <property type="match status" value="1"/>
</dbReference>
<keyword evidence="2" id="KW-0175">Coiled coil</keyword>